<feature type="region of interest" description="Disordered" evidence="1">
    <location>
        <begin position="1"/>
        <end position="39"/>
    </location>
</feature>
<feature type="non-terminal residue" evidence="2">
    <location>
        <position position="39"/>
    </location>
</feature>
<feature type="compositionally biased region" description="Basic and acidic residues" evidence="1">
    <location>
        <begin position="1"/>
        <end position="11"/>
    </location>
</feature>
<sequence>GPRGEARRDPRLAVGRRRAAHRGGVGGALRREVPDGGAV</sequence>
<organism evidence="2">
    <name type="scientific">uncultured Gemmatimonadaceae bacterium</name>
    <dbReference type="NCBI Taxonomy" id="246130"/>
    <lineage>
        <taxon>Bacteria</taxon>
        <taxon>Pseudomonadati</taxon>
        <taxon>Gemmatimonadota</taxon>
        <taxon>Gemmatimonadia</taxon>
        <taxon>Gemmatimonadales</taxon>
        <taxon>Gemmatimonadaceae</taxon>
        <taxon>environmental samples</taxon>
    </lineage>
</organism>
<evidence type="ECO:0000313" key="2">
    <source>
        <dbReference type="EMBL" id="CAA9350670.1"/>
    </source>
</evidence>
<gene>
    <name evidence="2" type="ORF">AVDCRST_MAG40-2880</name>
</gene>
<feature type="compositionally biased region" description="Basic and acidic residues" evidence="1">
    <location>
        <begin position="29"/>
        <end position="39"/>
    </location>
</feature>
<reference evidence="2" key="1">
    <citation type="submission" date="2020-02" db="EMBL/GenBank/DDBJ databases">
        <authorList>
            <person name="Meier V. D."/>
        </authorList>
    </citation>
    <scope>NUCLEOTIDE SEQUENCE</scope>
    <source>
        <strain evidence="2">AVDCRST_MAG40</strain>
    </source>
</reference>
<feature type="non-terminal residue" evidence="2">
    <location>
        <position position="1"/>
    </location>
</feature>
<protein>
    <submittedName>
        <fullName evidence="2">Uncharacterized protein</fullName>
    </submittedName>
</protein>
<evidence type="ECO:0000256" key="1">
    <source>
        <dbReference type="SAM" id="MobiDB-lite"/>
    </source>
</evidence>
<dbReference type="EMBL" id="CADCTX010000794">
    <property type="protein sequence ID" value="CAA9350670.1"/>
    <property type="molecule type" value="Genomic_DNA"/>
</dbReference>
<proteinExistence type="predicted"/>
<accession>A0A6J4M5Q9</accession>
<dbReference type="AlphaFoldDB" id="A0A6J4M5Q9"/>
<name>A0A6J4M5Q9_9BACT</name>